<feature type="transmembrane region" description="Helical" evidence="8">
    <location>
        <begin position="7"/>
        <end position="23"/>
    </location>
</feature>
<keyword evidence="7 8" id="KW-0472">Membrane</keyword>
<sequence length="444" mass="47352">MIETWQALLASITFVVVILAIMTERIHLTVAALLGSLVLVFAHVMSLTDAMGYIGNSYATLALFFGVMVLVRAFEPTKIFDYLATQMVVMAKGEGKRLLLGIVAVTTPICAVLPNATTVMLLAPLIPPIASEIGVDFVPLLILLVFVANSAGLLTLVGDPATFIVGDAINISFIDYLSQLSLGGVLAIAAILISLPILFRDIWRWRITDLTQLPHPKIHRPVILGLGGAVIVLMLTFFVVGELLPVPVTPAAAALMGAALALLIAHQSKLDTVNNILKDVDWSTLIFFMCTFVLIGGLERTGVIAQLSQLLAVAIGENILLGAIVMVFIIGLLSSLVPNIPLVVAMVPLLKQYLVSTGLIEPAFLDPAFAGEFPIEVLPLFYAMMFGATLGGNGTLVGASSNIVAAGISEQHGQRISFQKFLQYSIPLTLLQLVVVAIYVSVKF</sequence>
<feature type="transmembrane region" description="Helical" evidence="8">
    <location>
        <begin position="310"/>
        <end position="333"/>
    </location>
</feature>
<proteinExistence type="inferred from homology"/>
<dbReference type="InterPro" id="IPR051475">
    <property type="entry name" value="Diverse_Ion_Transporter"/>
</dbReference>
<dbReference type="InterPro" id="IPR004680">
    <property type="entry name" value="Cit_transptr-like_dom"/>
</dbReference>
<keyword evidence="6 8" id="KW-1133">Transmembrane helix</keyword>
<feature type="transmembrane region" description="Helical" evidence="8">
    <location>
        <begin position="29"/>
        <end position="48"/>
    </location>
</feature>
<feature type="transmembrane region" description="Helical" evidence="8">
    <location>
        <begin position="380"/>
        <end position="409"/>
    </location>
</feature>
<dbReference type="STRING" id="1666911.HLUCCA11_14390"/>
<evidence type="ECO:0000256" key="4">
    <source>
        <dbReference type="ARBA" id="ARBA00022475"/>
    </source>
</evidence>
<evidence type="ECO:0000256" key="6">
    <source>
        <dbReference type="ARBA" id="ARBA00022989"/>
    </source>
</evidence>
<keyword evidence="4" id="KW-1003">Cell membrane</keyword>
<feature type="transmembrane region" description="Helical" evidence="8">
    <location>
        <begin position="421"/>
        <end position="442"/>
    </location>
</feature>
<evidence type="ECO:0000256" key="7">
    <source>
        <dbReference type="ARBA" id="ARBA00023136"/>
    </source>
</evidence>
<evidence type="ECO:0000256" key="1">
    <source>
        <dbReference type="ARBA" id="ARBA00004651"/>
    </source>
</evidence>
<dbReference type="GO" id="GO:0005886">
    <property type="term" value="C:plasma membrane"/>
    <property type="evidence" value="ECO:0007669"/>
    <property type="project" value="UniProtKB-SubCell"/>
</dbReference>
<feature type="transmembrane region" description="Helical" evidence="8">
    <location>
        <begin position="280"/>
        <end position="298"/>
    </location>
</feature>
<evidence type="ECO:0000256" key="5">
    <source>
        <dbReference type="ARBA" id="ARBA00022692"/>
    </source>
</evidence>
<dbReference type="PRINTS" id="PR00758">
    <property type="entry name" value="ARSENICPUMP"/>
</dbReference>
<protein>
    <submittedName>
        <fullName evidence="10">Putative tyrosine transporter P-protein</fullName>
    </submittedName>
</protein>
<feature type="transmembrane region" description="Helical" evidence="8">
    <location>
        <begin position="246"/>
        <end position="268"/>
    </location>
</feature>
<comment type="caution">
    <text evidence="10">The sequence shown here is derived from an EMBL/GenBank/DDBJ whole genome shotgun (WGS) entry which is preliminary data.</text>
</comment>
<feature type="transmembrane region" description="Helical" evidence="8">
    <location>
        <begin position="137"/>
        <end position="156"/>
    </location>
</feature>
<evidence type="ECO:0000313" key="10">
    <source>
        <dbReference type="EMBL" id="KPQ34484.1"/>
    </source>
</evidence>
<dbReference type="CDD" id="cd01116">
    <property type="entry name" value="P_permease"/>
    <property type="match status" value="1"/>
</dbReference>
<reference evidence="10 11" key="1">
    <citation type="submission" date="2015-09" db="EMBL/GenBank/DDBJ databases">
        <title>Identification and resolution of microdiversity through metagenomic sequencing of parallel consortia.</title>
        <authorList>
            <person name="Nelson W.C."/>
            <person name="Romine M.F."/>
            <person name="Lindemann S.R."/>
        </authorList>
    </citation>
    <scope>NUCLEOTIDE SEQUENCE [LARGE SCALE GENOMIC DNA]</scope>
    <source>
        <strain evidence="10">Ana</strain>
    </source>
</reference>
<accession>A0A0P7YVJ6</accession>
<comment type="subcellular location">
    <subcellularLocation>
        <location evidence="1">Cell membrane</location>
        <topology evidence="1">Multi-pass membrane protein</topology>
    </subcellularLocation>
</comment>
<feature type="transmembrane region" description="Helical" evidence="8">
    <location>
        <begin position="176"/>
        <end position="199"/>
    </location>
</feature>
<dbReference type="PANTHER" id="PTHR43568:SF1">
    <property type="entry name" value="P PROTEIN"/>
    <property type="match status" value="1"/>
</dbReference>
<feature type="transmembrane region" description="Helical" evidence="8">
    <location>
        <begin position="55"/>
        <end position="74"/>
    </location>
</feature>
<feature type="domain" description="Citrate transporter-like" evidence="9">
    <location>
        <begin position="19"/>
        <end position="358"/>
    </location>
</feature>
<comment type="similarity">
    <text evidence="2">Belongs to the CitM (TC 2.A.11) transporter family.</text>
</comment>
<organism evidence="10 11">
    <name type="scientific">Phormidesmis priestleyi Ana</name>
    <dbReference type="NCBI Taxonomy" id="1666911"/>
    <lineage>
        <taxon>Bacteria</taxon>
        <taxon>Bacillati</taxon>
        <taxon>Cyanobacteriota</taxon>
        <taxon>Cyanophyceae</taxon>
        <taxon>Leptolyngbyales</taxon>
        <taxon>Leptolyngbyaceae</taxon>
        <taxon>Phormidesmis</taxon>
    </lineage>
</organism>
<dbReference type="GO" id="GO:0015105">
    <property type="term" value="F:arsenite transmembrane transporter activity"/>
    <property type="evidence" value="ECO:0007669"/>
    <property type="project" value="InterPro"/>
</dbReference>
<evidence type="ECO:0000256" key="2">
    <source>
        <dbReference type="ARBA" id="ARBA00009843"/>
    </source>
</evidence>
<feature type="transmembrane region" description="Helical" evidence="8">
    <location>
        <begin position="220"/>
        <end position="240"/>
    </location>
</feature>
<dbReference type="InterPro" id="IPR000802">
    <property type="entry name" value="Arsenical_pump_ArsB"/>
</dbReference>
<evidence type="ECO:0000256" key="3">
    <source>
        <dbReference type="ARBA" id="ARBA00022448"/>
    </source>
</evidence>
<keyword evidence="5 8" id="KW-0812">Transmembrane</keyword>
<evidence type="ECO:0000313" key="11">
    <source>
        <dbReference type="Proteomes" id="UP000050465"/>
    </source>
</evidence>
<dbReference type="PATRIC" id="fig|1666911.3.peg.131"/>
<feature type="transmembrane region" description="Helical" evidence="8">
    <location>
        <begin position="98"/>
        <end position="125"/>
    </location>
</feature>
<keyword evidence="3" id="KW-0813">Transport</keyword>
<evidence type="ECO:0000256" key="8">
    <source>
        <dbReference type="SAM" id="Phobius"/>
    </source>
</evidence>
<dbReference type="PANTHER" id="PTHR43568">
    <property type="entry name" value="P PROTEIN"/>
    <property type="match status" value="1"/>
</dbReference>
<name>A0A0P7YVJ6_9CYAN</name>
<evidence type="ECO:0000259" key="9">
    <source>
        <dbReference type="Pfam" id="PF03600"/>
    </source>
</evidence>
<dbReference type="Proteomes" id="UP000050465">
    <property type="component" value="Unassembled WGS sequence"/>
</dbReference>
<dbReference type="EMBL" id="LJZR01000019">
    <property type="protein sequence ID" value="KPQ34484.1"/>
    <property type="molecule type" value="Genomic_DNA"/>
</dbReference>
<gene>
    <name evidence="10" type="ORF">HLUCCA11_14390</name>
</gene>
<dbReference type="AlphaFoldDB" id="A0A0P7YVJ6"/>
<dbReference type="Pfam" id="PF03600">
    <property type="entry name" value="CitMHS"/>
    <property type="match status" value="1"/>
</dbReference>